<dbReference type="AlphaFoldDB" id="A0A4R2PMG6"/>
<reference evidence="2 3" key="1">
    <citation type="submission" date="2019-03" db="EMBL/GenBank/DDBJ databases">
        <title>Genomic Encyclopedia of Type Strains, Phase IV (KMG-IV): sequencing the most valuable type-strain genomes for metagenomic binning, comparative biology and taxonomic classification.</title>
        <authorList>
            <person name="Goeker M."/>
        </authorList>
    </citation>
    <scope>NUCLEOTIDE SEQUENCE [LARGE SCALE GENOMIC DNA]</scope>
    <source>
        <strain evidence="2 3">DSM 2132</strain>
    </source>
</reference>
<dbReference type="InterPro" id="IPR007439">
    <property type="entry name" value="Chemotax_Pase_CheZ"/>
</dbReference>
<dbReference type="InParanoid" id="A0A4R2PMG6"/>
<sequence>MSSSSLPEQIEALVDRLRQNRNEDLSMADVAAITEVLIGSMRMFFRGIDTKIYRECRAMSEYIMNARHEIASLQPRDLESARIPRAGQELDAIVQQTEEATNTIMESAEAIMNADPADSDEYRNQVQDHILRIFEACSFQDITGQRISKVVETLTFVEDRVHELRTLMGVTETDMEAASYEEQQTQRERHDPLARGPSLEGEGIDQSLVDELLGGDASAAPATPAPQGGTPSAPAPSAQTPSAQTPSAQTPSAQTPPPTDTGKGADDQPSADPAAPAQTGAAGETGKAGEAGGSSGPSAAGATGEKPASGSQTGKTQPDPKPAPKPDAKPAQKQAGKSAEAGKSAQAASAPAPAGKPTPGQDDAGADKTDGDDEFPSGGDVTQEDIDSLFN</sequence>
<dbReference type="GO" id="GO:0009288">
    <property type="term" value="C:bacterial-type flagellum"/>
    <property type="evidence" value="ECO:0007669"/>
    <property type="project" value="InterPro"/>
</dbReference>
<evidence type="ECO:0000313" key="3">
    <source>
        <dbReference type="Proteomes" id="UP000295399"/>
    </source>
</evidence>
<dbReference type="GO" id="GO:0050920">
    <property type="term" value="P:regulation of chemotaxis"/>
    <property type="evidence" value="ECO:0007669"/>
    <property type="project" value="InterPro"/>
</dbReference>
<feature type="compositionally biased region" description="Low complexity" evidence="1">
    <location>
        <begin position="331"/>
        <end position="363"/>
    </location>
</feature>
<feature type="compositionally biased region" description="Low complexity" evidence="1">
    <location>
        <begin position="296"/>
        <end position="305"/>
    </location>
</feature>
<comment type="caution">
    <text evidence="2">The sequence shown here is derived from an EMBL/GenBank/DDBJ whole genome shotgun (WGS) entry which is preliminary data.</text>
</comment>
<dbReference type="Proteomes" id="UP000295399">
    <property type="component" value="Unassembled WGS sequence"/>
</dbReference>
<dbReference type="RefSeq" id="WP_200287845.1">
    <property type="nucleotide sequence ID" value="NZ_JACIGF010000004.1"/>
</dbReference>
<name>A0A4R2PMG6_RHOSA</name>
<feature type="region of interest" description="Disordered" evidence="1">
    <location>
        <begin position="216"/>
        <end position="391"/>
    </location>
</feature>
<keyword evidence="3" id="KW-1185">Reference proteome</keyword>
<feature type="compositionally biased region" description="Acidic residues" evidence="1">
    <location>
        <begin position="382"/>
        <end position="391"/>
    </location>
</feature>
<dbReference type="EMBL" id="SLXO01000004">
    <property type="protein sequence ID" value="TCP35235.1"/>
    <property type="molecule type" value="Genomic_DNA"/>
</dbReference>
<dbReference type="SUPFAM" id="SSF75708">
    <property type="entry name" value="Chemotaxis phosphatase CheZ"/>
    <property type="match status" value="1"/>
</dbReference>
<accession>A0A4R2PMG6</accession>
<organism evidence="2 3">
    <name type="scientific">Rhodothalassium salexigens DSM 2132</name>
    <dbReference type="NCBI Taxonomy" id="1188247"/>
    <lineage>
        <taxon>Bacteria</taxon>
        <taxon>Pseudomonadati</taxon>
        <taxon>Pseudomonadota</taxon>
        <taxon>Alphaproteobacteria</taxon>
        <taxon>Rhodothalassiales</taxon>
        <taxon>Rhodothalassiaceae</taxon>
        <taxon>Rhodothalassium</taxon>
    </lineage>
</organism>
<evidence type="ECO:0000313" key="2">
    <source>
        <dbReference type="EMBL" id="TCP35235.1"/>
    </source>
</evidence>
<dbReference type="Pfam" id="PF04344">
    <property type="entry name" value="CheZ"/>
    <property type="match status" value="1"/>
</dbReference>
<evidence type="ECO:0000256" key="1">
    <source>
        <dbReference type="SAM" id="MobiDB-lite"/>
    </source>
</evidence>
<feature type="compositionally biased region" description="Low complexity" evidence="1">
    <location>
        <begin position="267"/>
        <end position="285"/>
    </location>
</feature>
<proteinExistence type="predicted"/>
<feature type="compositionally biased region" description="Low complexity" evidence="1">
    <location>
        <begin position="217"/>
        <end position="253"/>
    </location>
</feature>
<feature type="compositionally biased region" description="Basic and acidic residues" evidence="1">
    <location>
        <begin position="184"/>
        <end position="193"/>
    </location>
</feature>
<protein>
    <submittedName>
        <fullName evidence="2">Chemotaxis regulatin CheY-phosphate phosphatase CheZ</fullName>
    </submittedName>
</protein>
<dbReference type="GO" id="GO:0003824">
    <property type="term" value="F:catalytic activity"/>
    <property type="evidence" value="ECO:0007669"/>
    <property type="project" value="InterPro"/>
</dbReference>
<dbReference type="Gene3D" id="1.10.287.500">
    <property type="entry name" value="Helix hairpin bin"/>
    <property type="match status" value="2"/>
</dbReference>
<gene>
    <name evidence="2" type="ORF">EV659_10485</name>
</gene>
<feature type="region of interest" description="Disordered" evidence="1">
    <location>
        <begin position="173"/>
        <end position="201"/>
    </location>
</feature>